<keyword evidence="4 6" id="KW-1133">Transmembrane helix</keyword>
<protein>
    <submittedName>
        <fullName evidence="9">Hemolysin secretion protein D, plasmid</fullName>
    </submittedName>
</protein>
<dbReference type="SUPFAM" id="SSF111369">
    <property type="entry name" value="HlyD-like secretion proteins"/>
    <property type="match status" value="1"/>
</dbReference>
<keyword evidence="5 6" id="KW-0472">Membrane</keyword>
<reference evidence="9 10" key="1">
    <citation type="submission" date="2018-11" db="EMBL/GenBank/DDBJ databases">
        <title>Species Designations Belie Phenotypic and Genotypic Heterogeneity in Oral Streptococci.</title>
        <authorList>
            <person name="Velsko I."/>
        </authorList>
    </citation>
    <scope>NUCLEOTIDE SEQUENCE [LARGE SCALE GENOMIC DNA]</scope>
    <source>
        <strain evidence="9 10">KLC03</strain>
    </source>
</reference>
<dbReference type="Gene3D" id="2.40.50.100">
    <property type="match status" value="1"/>
</dbReference>
<dbReference type="Gene3D" id="2.40.30.170">
    <property type="match status" value="1"/>
</dbReference>
<organism evidence="9 10">
    <name type="scientific">Streptococcus sanguinis</name>
    <dbReference type="NCBI Taxonomy" id="1305"/>
    <lineage>
        <taxon>Bacteria</taxon>
        <taxon>Bacillati</taxon>
        <taxon>Bacillota</taxon>
        <taxon>Bacilli</taxon>
        <taxon>Lactobacillales</taxon>
        <taxon>Streptococcaceae</taxon>
        <taxon>Streptococcus</taxon>
    </lineage>
</organism>
<dbReference type="Pfam" id="PF25917">
    <property type="entry name" value="BSH_RND"/>
    <property type="match status" value="1"/>
</dbReference>
<evidence type="ECO:0000313" key="9">
    <source>
        <dbReference type="EMBL" id="RSI07561.1"/>
    </source>
</evidence>
<dbReference type="GO" id="GO:0016020">
    <property type="term" value="C:membrane"/>
    <property type="evidence" value="ECO:0007669"/>
    <property type="project" value="UniProtKB-SubCell"/>
</dbReference>
<dbReference type="InterPro" id="IPR058625">
    <property type="entry name" value="MdtA-like_BSH"/>
</dbReference>
<sequence length="369" mass="40957">MDMNKNAPLTNYLRKYRQQKDRTLKYDFMPSLLEIVERPAHIAGKWIIILISLLLLIVLLWASLSRIDVVVVGTGEIVPEERVQSVSSLTNGIVKSMNVKEGDQVEKGTTILELDDAVTKQNVGQLENSLTEINSSIAVIQKYQADKNVSIQLSDYDSSAQNAVQSLISENNLYRQQLSQADANLVTAQYDTSLAQKMATLTENKRKTETDLAQQHYILEHLAIKAPSTGQIASLSVSYIGQNISSENPIVKILPSKSELIFEAQVSDKDRADIQKDMEAVVKLQAYPYSDYGTIPGKVTYISSTAFQVKGKGMVYIVRISVDKEKLHKGVKLISGLSGTIEIKTSSRSVLDYFLDPIRDGLNGSLKEK</sequence>
<dbReference type="InterPro" id="IPR050739">
    <property type="entry name" value="MFP"/>
</dbReference>
<dbReference type="Pfam" id="PF26002">
    <property type="entry name" value="Beta-barrel_AprE"/>
    <property type="match status" value="1"/>
</dbReference>
<name>A0A427Z596_STRSA</name>
<dbReference type="InterPro" id="IPR058982">
    <property type="entry name" value="Beta-barrel_AprE"/>
</dbReference>
<dbReference type="PANTHER" id="PTHR30386:SF26">
    <property type="entry name" value="TRANSPORT PROTEIN COMB"/>
    <property type="match status" value="1"/>
</dbReference>
<feature type="domain" description="Multidrug resistance protein MdtA-like barrel-sandwich hybrid" evidence="7">
    <location>
        <begin position="85"/>
        <end position="249"/>
    </location>
</feature>
<proteinExistence type="inferred from homology"/>
<comment type="similarity">
    <text evidence="2">Belongs to the membrane fusion protein (MFP) (TC 8.A.1) family.</text>
</comment>
<comment type="caution">
    <text evidence="9">The sequence shown here is derived from an EMBL/GenBank/DDBJ whole genome shotgun (WGS) entry which is preliminary data.</text>
</comment>
<evidence type="ECO:0000256" key="3">
    <source>
        <dbReference type="ARBA" id="ARBA00022692"/>
    </source>
</evidence>
<feature type="transmembrane region" description="Helical" evidence="6">
    <location>
        <begin position="46"/>
        <end position="64"/>
    </location>
</feature>
<evidence type="ECO:0000256" key="2">
    <source>
        <dbReference type="ARBA" id="ARBA00009477"/>
    </source>
</evidence>
<evidence type="ECO:0000256" key="5">
    <source>
        <dbReference type="ARBA" id="ARBA00023136"/>
    </source>
</evidence>
<dbReference type="RefSeq" id="WP_185760222.1">
    <property type="nucleotide sequence ID" value="NZ_CP076614.1"/>
</dbReference>
<accession>A0A427Z596</accession>
<evidence type="ECO:0000256" key="4">
    <source>
        <dbReference type="ARBA" id="ARBA00022989"/>
    </source>
</evidence>
<dbReference type="PRINTS" id="PR01490">
    <property type="entry name" value="RTXTOXIND"/>
</dbReference>
<evidence type="ECO:0000259" key="7">
    <source>
        <dbReference type="Pfam" id="PF25917"/>
    </source>
</evidence>
<evidence type="ECO:0000256" key="6">
    <source>
        <dbReference type="SAM" id="Phobius"/>
    </source>
</evidence>
<evidence type="ECO:0000313" key="10">
    <source>
        <dbReference type="Proteomes" id="UP000269317"/>
    </source>
</evidence>
<comment type="subcellular location">
    <subcellularLocation>
        <location evidence="1">Membrane</location>
        <topology evidence="1">Single-pass membrane protein</topology>
    </subcellularLocation>
</comment>
<dbReference type="AlphaFoldDB" id="A0A427Z596"/>
<evidence type="ECO:0000259" key="8">
    <source>
        <dbReference type="Pfam" id="PF26002"/>
    </source>
</evidence>
<feature type="domain" description="AprE-like beta-barrel" evidence="8">
    <location>
        <begin position="260"/>
        <end position="345"/>
    </location>
</feature>
<gene>
    <name evidence="9" type="primary">hlyD</name>
    <name evidence="9" type="ORF">D8887_11075</name>
</gene>
<keyword evidence="3 6" id="KW-0812">Transmembrane</keyword>
<dbReference type="EMBL" id="RJML01000011">
    <property type="protein sequence ID" value="RSI07561.1"/>
    <property type="molecule type" value="Genomic_DNA"/>
</dbReference>
<dbReference type="PANTHER" id="PTHR30386">
    <property type="entry name" value="MEMBRANE FUSION SUBUNIT OF EMRAB-TOLC MULTIDRUG EFFLUX PUMP"/>
    <property type="match status" value="1"/>
</dbReference>
<evidence type="ECO:0000256" key="1">
    <source>
        <dbReference type="ARBA" id="ARBA00004167"/>
    </source>
</evidence>
<dbReference type="Proteomes" id="UP000269317">
    <property type="component" value="Unassembled WGS sequence"/>
</dbReference>